<dbReference type="InterPro" id="IPR030184">
    <property type="entry name" value="WAT1-related"/>
</dbReference>
<keyword evidence="5 6" id="KW-0472">Membrane</keyword>
<feature type="domain" description="EamA" evidence="7">
    <location>
        <begin position="20"/>
        <end position="161"/>
    </location>
</feature>
<evidence type="ECO:0000256" key="4">
    <source>
        <dbReference type="ARBA" id="ARBA00022989"/>
    </source>
</evidence>
<dbReference type="AlphaFoldDB" id="A0A9R0J7G1"/>
<evidence type="ECO:0000256" key="2">
    <source>
        <dbReference type="ARBA" id="ARBA00007635"/>
    </source>
</evidence>
<feature type="transmembrane region" description="Helical" evidence="6">
    <location>
        <begin position="81"/>
        <end position="102"/>
    </location>
</feature>
<dbReference type="GO" id="GO:0022857">
    <property type="term" value="F:transmembrane transporter activity"/>
    <property type="evidence" value="ECO:0007669"/>
    <property type="project" value="InterPro"/>
</dbReference>
<dbReference type="GO" id="GO:0005886">
    <property type="term" value="C:plasma membrane"/>
    <property type="evidence" value="ECO:0000318"/>
    <property type="project" value="GO_Central"/>
</dbReference>
<dbReference type="SUPFAM" id="SSF103481">
    <property type="entry name" value="Multidrug resistance efflux transporter EmrE"/>
    <property type="match status" value="2"/>
</dbReference>
<gene>
    <name evidence="9" type="primary">LOC110801584</name>
</gene>
<dbReference type="RefSeq" id="XP_021862634.1">
    <property type="nucleotide sequence ID" value="XM_022006942.2"/>
</dbReference>
<name>A0A9R0J7G1_SPIOL</name>
<evidence type="ECO:0000313" key="8">
    <source>
        <dbReference type="Proteomes" id="UP000813463"/>
    </source>
</evidence>
<reference evidence="8" key="1">
    <citation type="journal article" date="2021" name="Nat. Commun.">
        <title>Genomic analyses provide insights into spinach domestication and the genetic basis of agronomic traits.</title>
        <authorList>
            <person name="Cai X."/>
            <person name="Sun X."/>
            <person name="Xu C."/>
            <person name="Sun H."/>
            <person name="Wang X."/>
            <person name="Ge C."/>
            <person name="Zhang Z."/>
            <person name="Wang Q."/>
            <person name="Fei Z."/>
            <person name="Jiao C."/>
            <person name="Wang Q."/>
        </authorList>
    </citation>
    <scope>NUCLEOTIDE SEQUENCE [LARGE SCALE GENOMIC DNA]</scope>
    <source>
        <strain evidence="8">cv. Varoflay</strain>
    </source>
</reference>
<evidence type="ECO:0000256" key="1">
    <source>
        <dbReference type="ARBA" id="ARBA00004141"/>
    </source>
</evidence>
<comment type="similarity">
    <text evidence="2 6">Belongs to the drug/metabolite transporter (DMT) superfamily. Plant drug/metabolite exporter (P-DME) (TC 2.A.7.4) family.</text>
</comment>
<keyword evidence="8" id="KW-1185">Reference proteome</keyword>
<dbReference type="InterPro" id="IPR037185">
    <property type="entry name" value="EmrE-like"/>
</dbReference>
<organism evidence="8 9">
    <name type="scientific">Spinacia oleracea</name>
    <name type="common">Spinach</name>
    <dbReference type="NCBI Taxonomy" id="3562"/>
    <lineage>
        <taxon>Eukaryota</taxon>
        <taxon>Viridiplantae</taxon>
        <taxon>Streptophyta</taxon>
        <taxon>Embryophyta</taxon>
        <taxon>Tracheophyta</taxon>
        <taxon>Spermatophyta</taxon>
        <taxon>Magnoliopsida</taxon>
        <taxon>eudicotyledons</taxon>
        <taxon>Gunneridae</taxon>
        <taxon>Pentapetalae</taxon>
        <taxon>Caryophyllales</taxon>
        <taxon>Chenopodiaceae</taxon>
        <taxon>Chenopodioideae</taxon>
        <taxon>Anserineae</taxon>
        <taxon>Spinacia</taxon>
    </lineage>
</organism>
<accession>A0A9R0J7G1</accession>
<feature type="transmembrane region" description="Helical" evidence="6">
    <location>
        <begin position="291"/>
        <end position="310"/>
    </location>
</feature>
<dbReference type="PANTHER" id="PTHR31218">
    <property type="entry name" value="WAT1-RELATED PROTEIN"/>
    <property type="match status" value="1"/>
</dbReference>
<evidence type="ECO:0000256" key="3">
    <source>
        <dbReference type="ARBA" id="ARBA00022692"/>
    </source>
</evidence>
<feature type="transmembrane region" description="Helical" evidence="6">
    <location>
        <begin position="12"/>
        <end position="31"/>
    </location>
</feature>
<proteinExistence type="inferred from homology"/>
<dbReference type="OrthoDB" id="1728340at2759"/>
<reference evidence="9" key="2">
    <citation type="submission" date="2025-08" db="UniProtKB">
        <authorList>
            <consortium name="RefSeq"/>
        </authorList>
    </citation>
    <scope>IDENTIFICATION</scope>
    <source>
        <tissue evidence="9">Leaf</tissue>
    </source>
</reference>
<keyword evidence="3 6" id="KW-0812">Transmembrane</keyword>
<evidence type="ECO:0000313" key="9">
    <source>
        <dbReference type="RefSeq" id="XP_021862634.1"/>
    </source>
</evidence>
<evidence type="ECO:0000259" key="7">
    <source>
        <dbReference type="Pfam" id="PF00892"/>
    </source>
</evidence>
<feature type="transmembrane region" description="Helical" evidence="6">
    <location>
        <begin position="227"/>
        <end position="246"/>
    </location>
</feature>
<feature type="transmembrane region" description="Helical" evidence="6">
    <location>
        <begin position="195"/>
        <end position="215"/>
    </location>
</feature>
<comment type="subcellular location">
    <subcellularLocation>
        <location evidence="1 6">Membrane</location>
        <topology evidence="1 6">Multi-pass membrane protein</topology>
    </subcellularLocation>
</comment>
<feature type="transmembrane region" description="Helical" evidence="6">
    <location>
        <begin position="316"/>
        <end position="335"/>
    </location>
</feature>
<feature type="transmembrane region" description="Helical" evidence="6">
    <location>
        <begin position="51"/>
        <end position="69"/>
    </location>
</feature>
<dbReference type="InterPro" id="IPR000620">
    <property type="entry name" value="EamA_dom"/>
</dbReference>
<keyword evidence="4 6" id="KW-1133">Transmembrane helix</keyword>
<sequence length="354" mass="38175">MSKPACKEKLRNLFNLLKPVSVMLLVQVGIAGADILSKLALYDGMNSQVMVAYRFLFAAGFTIPFALFMDRNISPKPKLTWTVIGQAFLCGLLGGSLLLTLLMESLVLTTVTFVAAMSNLLPPITFILAVCFRLESVSLKKLPAIAKVLGSLLGMAGAMLMTFYKGVQIKLWTTNIHLPNVPSGASSHKHDGLNLVWGTLLALGSCLSFAAWLIVQVKLSNNYPSPYATTALMSLMGCVQAVVFALCVEHDWQEWKLGWDIRLLAVAFSGIFGSGVLVALTTWCNNVKGPLFVSIFSPVTLVVAALVGSLMLNDKLYLGSVLGAIVIVLGLYAVIWGKSKEEDPKTGDRVVSTE</sequence>
<dbReference type="KEGG" id="soe:110801584"/>
<protein>
    <recommendedName>
        <fullName evidence="6">WAT1-related protein</fullName>
    </recommendedName>
</protein>
<feature type="transmembrane region" description="Helical" evidence="6">
    <location>
        <begin position="261"/>
        <end position="284"/>
    </location>
</feature>
<evidence type="ECO:0000256" key="5">
    <source>
        <dbReference type="ARBA" id="ARBA00023136"/>
    </source>
</evidence>
<feature type="transmembrane region" description="Helical" evidence="6">
    <location>
        <begin position="144"/>
        <end position="164"/>
    </location>
</feature>
<dbReference type="GeneID" id="110801584"/>
<dbReference type="Pfam" id="PF00892">
    <property type="entry name" value="EamA"/>
    <property type="match status" value="2"/>
</dbReference>
<dbReference type="Proteomes" id="UP000813463">
    <property type="component" value="Chromosome 6"/>
</dbReference>
<feature type="transmembrane region" description="Helical" evidence="6">
    <location>
        <begin position="108"/>
        <end position="132"/>
    </location>
</feature>
<feature type="domain" description="EamA" evidence="7">
    <location>
        <begin position="197"/>
        <end position="335"/>
    </location>
</feature>
<evidence type="ECO:0000256" key="6">
    <source>
        <dbReference type="RuleBase" id="RU363077"/>
    </source>
</evidence>